<keyword evidence="1" id="KW-0677">Repeat</keyword>
<evidence type="ECO:0000256" key="3">
    <source>
        <dbReference type="SAM" id="Coils"/>
    </source>
</evidence>
<keyword evidence="3" id="KW-0175">Coiled coil</keyword>
<feature type="coiled-coil region" evidence="3">
    <location>
        <begin position="175"/>
        <end position="234"/>
    </location>
</feature>
<evidence type="ECO:0008006" key="6">
    <source>
        <dbReference type="Google" id="ProtNLM"/>
    </source>
</evidence>
<organism evidence="4 5">
    <name type="scientific">Cinchona calisaya</name>
    <dbReference type="NCBI Taxonomy" id="153742"/>
    <lineage>
        <taxon>Eukaryota</taxon>
        <taxon>Viridiplantae</taxon>
        <taxon>Streptophyta</taxon>
        <taxon>Embryophyta</taxon>
        <taxon>Tracheophyta</taxon>
        <taxon>Spermatophyta</taxon>
        <taxon>Magnoliopsida</taxon>
        <taxon>eudicotyledons</taxon>
        <taxon>Gunneridae</taxon>
        <taxon>Pentapetalae</taxon>
        <taxon>asterids</taxon>
        <taxon>lamiids</taxon>
        <taxon>Gentianales</taxon>
        <taxon>Rubiaceae</taxon>
        <taxon>Cinchonoideae</taxon>
        <taxon>Cinchoneae</taxon>
        <taxon>Cinchona</taxon>
    </lineage>
</organism>
<gene>
    <name evidence="4" type="ORF">ACH5RR_018202</name>
</gene>
<dbReference type="AlphaFoldDB" id="A0ABD2ZQV0"/>
<accession>A0ABD2ZQV0</accession>
<evidence type="ECO:0000256" key="1">
    <source>
        <dbReference type="ARBA" id="ARBA00022737"/>
    </source>
</evidence>
<evidence type="ECO:0000313" key="4">
    <source>
        <dbReference type="EMBL" id="KAL3520053.1"/>
    </source>
</evidence>
<sequence length="239" mass="27526">MLPLVALKNALEALIMMRFVPGKSTIYDYNSMIYCYLKFENVLFDELVEVYNGMKRFGPCPNALTYNNLLNGMVLSGSRFDERVGHDVEIELCSYGTSLNMLILRRSKAGMAGEAYLVFSVLLDKGLVQSKADKALSLLDKWKGQDIMAGQGPTYRDDEQCNCPIKLNGYGTRSLVELNEALVFEVKELRELNTEWRLVTNKWEENYHETMRKVRKQENDVANFKVKHAKMRQKFSTNY</sequence>
<proteinExistence type="predicted"/>
<evidence type="ECO:0000313" key="5">
    <source>
        <dbReference type="Proteomes" id="UP001630127"/>
    </source>
</evidence>
<dbReference type="Proteomes" id="UP001630127">
    <property type="component" value="Unassembled WGS sequence"/>
</dbReference>
<dbReference type="EMBL" id="JBJUIK010000008">
    <property type="protein sequence ID" value="KAL3520053.1"/>
    <property type="molecule type" value="Genomic_DNA"/>
</dbReference>
<feature type="repeat" description="PPR" evidence="2">
    <location>
        <begin position="25"/>
        <end position="61"/>
    </location>
</feature>
<comment type="caution">
    <text evidence="4">The sequence shown here is derived from an EMBL/GenBank/DDBJ whole genome shotgun (WGS) entry which is preliminary data.</text>
</comment>
<evidence type="ECO:0000256" key="2">
    <source>
        <dbReference type="PROSITE-ProRule" id="PRU00708"/>
    </source>
</evidence>
<protein>
    <recommendedName>
        <fullName evidence="6">Pentatricopeptide repeat-containing protein</fullName>
    </recommendedName>
</protein>
<keyword evidence="5" id="KW-1185">Reference proteome</keyword>
<dbReference type="Gene3D" id="1.25.40.10">
    <property type="entry name" value="Tetratricopeptide repeat domain"/>
    <property type="match status" value="1"/>
</dbReference>
<name>A0ABD2ZQV0_9GENT</name>
<reference evidence="4 5" key="1">
    <citation type="submission" date="2024-11" db="EMBL/GenBank/DDBJ databases">
        <title>A near-complete genome assembly of Cinchona calisaya.</title>
        <authorList>
            <person name="Lian D.C."/>
            <person name="Zhao X.W."/>
            <person name="Wei L."/>
        </authorList>
    </citation>
    <scope>NUCLEOTIDE SEQUENCE [LARGE SCALE GENOMIC DNA]</scope>
    <source>
        <tissue evidence="4">Nenye</tissue>
    </source>
</reference>
<dbReference type="PROSITE" id="PS51375">
    <property type="entry name" value="PPR"/>
    <property type="match status" value="1"/>
</dbReference>
<dbReference type="InterPro" id="IPR002885">
    <property type="entry name" value="PPR_rpt"/>
</dbReference>
<dbReference type="InterPro" id="IPR011990">
    <property type="entry name" value="TPR-like_helical_dom_sf"/>
</dbReference>